<evidence type="ECO:0000313" key="2">
    <source>
        <dbReference type="Proteomes" id="UP000057820"/>
    </source>
</evidence>
<protein>
    <submittedName>
        <fullName evidence="1">Uncharacterized protein</fullName>
    </submittedName>
</protein>
<dbReference type="RefSeq" id="WP_060593580.1">
    <property type="nucleotide sequence ID" value="NZ_CP031418.1"/>
</dbReference>
<gene>
    <name evidence="1" type="ORF">ERS450000_03526</name>
</gene>
<proteinExistence type="predicted"/>
<accession>A0A0H5NWL7</accession>
<dbReference type="AlphaFoldDB" id="A0A0H5NWL7"/>
<dbReference type="EMBL" id="LN868939">
    <property type="protein sequence ID" value="CRY79872.1"/>
    <property type="molecule type" value="Genomic_DNA"/>
</dbReference>
<dbReference type="Proteomes" id="UP000057820">
    <property type="component" value="Plasmid 2"/>
</dbReference>
<sequence>MTTTLAPRSSLLDGVPTSDIIRSARALEAREEARPLSEVEELTLIWLTAEISRRGGRVDPDALAYAVDAGQTQVEALLNLAPNFAA</sequence>
<evidence type="ECO:0000313" key="1">
    <source>
        <dbReference type="EMBL" id="CRY79872.1"/>
    </source>
</evidence>
<dbReference type="KEGG" id="nfr:ERS450000_03526"/>
<keyword evidence="1" id="KW-0614">Plasmid</keyword>
<reference evidence="2" key="1">
    <citation type="submission" date="2015-03" db="EMBL/GenBank/DDBJ databases">
        <authorList>
            <consortium name="Pathogen Informatics"/>
        </authorList>
    </citation>
    <scope>NUCLEOTIDE SEQUENCE [LARGE SCALE GENOMIC DNA]</scope>
    <source>
        <strain evidence="2">NCTC11134</strain>
        <plasmid evidence="2">2</plasmid>
    </source>
</reference>
<organism evidence="1 2">
    <name type="scientific">Nocardia farcinica</name>
    <dbReference type="NCBI Taxonomy" id="37329"/>
    <lineage>
        <taxon>Bacteria</taxon>
        <taxon>Bacillati</taxon>
        <taxon>Actinomycetota</taxon>
        <taxon>Actinomycetes</taxon>
        <taxon>Mycobacteriales</taxon>
        <taxon>Nocardiaceae</taxon>
        <taxon>Nocardia</taxon>
    </lineage>
</organism>
<name>A0A0H5NWL7_NOCFR</name>
<geneLocation type="plasmid" evidence="1">
    <name>2</name>
</geneLocation>